<dbReference type="Gene3D" id="1.10.10.1100">
    <property type="entry name" value="BFD-like [2Fe-2S]-binding domain"/>
    <property type="match status" value="1"/>
</dbReference>
<dbReference type="PRINTS" id="PR00368">
    <property type="entry name" value="FADPNR"/>
</dbReference>
<dbReference type="InterPro" id="IPR041854">
    <property type="entry name" value="BFD-like_2Fe2S-bd_dom_sf"/>
</dbReference>
<dbReference type="GO" id="GO:0016491">
    <property type="term" value="F:oxidoreductase activity"/>
    <property type="evidence" value="ECO:0007669"/>
    <property type="project" value="UniProtKB-KW"/>
</dbReference>
<dbReference type="SUPFAM" id="SSF51905">
    <property type="entry name" value="FAD/NAD(P)-binding domain"/>
    <property type="match status" value="1"/>
</dbReference>
<dbReference type="AlphaFoldDB" id="A0A4R1N736"/>
<dbReference type="InterPro" id="IPR036188">
    <property type="entry name" value="FAD/NAD-bd_sf"/>
</dbReference>
<feature type="domain" description="FAD/NAD(P)-binding" evidence="2">
    <location>
        <begin position="10"/>
        <end position="291"/>
    </location>
</feature>
<dbReference type="InterPro" id="IPR017224">
    <property type="entry name" value="Opine_Oxase_asu/HCN_bsu"/>
</dbReference>
<reference evidence="3 4" key="1">
    <citation type="submission" date="2019-02" db="EMBL/GenBank/DDBJ databases">
        <title>Investigation of anaerobic lignin degradation for improved lignocellulosic biofuels.</title>
        <authorList>
            <person name="Deangelis K."/>
        </authorList>
    </citation>
    <scope>NUCLEOTIDE SEQUENCE [LARGE SCALE GENOMIC DNA]</scope>
    <source>
        <strain evidence="3 4">159R</strain>
    </source>
</reference>
<evidence type="ECO:0000313" key="4">
    <source>
        <dbReference type="Proteomes" id="UP000294555"/>
    </source>
</evidence>
<dbReference type="PIRSF" id="PIRSF037495">
    <property type="entry name" value="Opine_OX_OoxA/HcnB"/>
    <property type="match status" value="1"/>
</dbReference>
<gene>
    <name evidence="3" type="ORF">EZJ58_1013</name>
</gene>
<evidence type="ECO:0000256" key="1">
    <source>
        <dbReference type="ARBA" id="ARBA00023002"/>
    </source>
</evidence>
<dbReference type="PROSITE" id="PS51257">
    <property type="entry name" value="PROKAR_LIPOPROTEIN"/>
    <property type="match status" value="1"/>
</dbReference>
<dbReference type="Pfam" id="PF07992">
    <property type="entry name" value="Pyr_redox_2"/>
    <property type="match status" value="1"/>
</dbReference>
<dbReference type="Gene3D" id="3.50.50.60">
    <property type="entry name" value="FAD/NAD(P)-binding domain"/>
    <property type="match status" value="2"/>
</dbReference>
<dbReference type="PANTHER" id="PTHR42949:SF3">
    <property type="entry name" value="ANAEROBIC GLYCEROL-3-PHOSPHATE DEHYDROGENASE SUBUNIT B"/>
    <property type="match status" value="1"/>
</dbReference>
<comment type="caution">
    <text evidence="3">The sequence shown here is derived from an EMBL/GenBank/DDBJ whole genome shotgun (WGS) entry which is preliminary data.</text>
</comment>
<dbReference type="Proteomes" id="UP000294555">
    <property type="component" value="Unassembled WGS sequence"/>
</dbReference>
<proteinExistence type="predicted"/>
<evidence type="ECO:0000259" key="2">
    <source>
        <dbReference type="Pfam" id="PF07992"/>
    </source>
</evidence>
<accession>A0A4R1N736</accession>
<protein>
    <submittedName>
        <fullName evidence="3">NADPH-dependent 2,4-dienoyl-CoA reductase/sulfur reductase-like enzyme</fullName>
    </submittedName>
</protein>
<dbReference type="PRINTS" id="PR00469">
    <property type="entry name" value="PNDRDTASEII"/>
</dbReference>
<sequence>MFDRDFSCELLIVGAGPAGMAAACAAAKSGINIIILDDNPFPGGQIWRDGPAVSLPEGARHYRRQLDQLPNVSLLCGAKLIAPVGDKRWLYEQETASGIIRYERLILCSGARELLLPFPGWTLAGVSGAGALQAFIKSGLPVKDQRIALAGSGPLLLAAAQAVKKAGGKVVLLAEQAPALRLGRLFLGLWRWPDKLRQSFSLTDPHYRFNSHVLAAEGEGKVERVFVRQGRRRISVACDRLACGFGLLANIEPALVLGCAIDGQAIRVDEWQQTSRAGIYAAGECAGVGGSELALVTGKIAGYAASGNREEAARLWRERRHWRRFARGMERAFRLDDRLKQLSRPDTLVCRCEDVALQQISGAADWRQAKIYSRCGMGACQGKVCGGAARFLLDWPLATPRVPLAPARLSTLVKMGEGADKNP</sequence>
<name>A0A4R1N736_9GAMM</name>
<dbReference type="InterPro" id="IPR023753">
    <property type="entry name" value="FAD/NAD-binding_dom"/>
</dbReference>
<dbReference type="EMBL" id="SJOI01000001">
    <property type="protein sequence ID" value="TCL02973.1"/>
    <property type="molecule type" value="Genomic_DNA"/>
</dbReference>
<dbReference type="PANTHER" id="PTHR42949">
    <property type="entry name" value="ANAEROBIC GLYCEROL-3-PHOSPHATE DEHYDROGENASE SUBUNIT B"/>
    <property type="match status" value="1"/>
</dbReference>
<evidence type="ECO:0000313" key="3">
    <source>
        <dbReference type="EMBL" id="TCL02973.1"/>
    </source>
</evidence>
<dbReference type="RefSeq" id="WP_132921878.1">
    <property type="nucleotide sequence ID" value="NZ_SJOI01000001.1"/>
</dbReference>
<organism evidence="3 4">
    <name type="scientific">Sodalis ligni</name>
    <dbReference type="NCBI Taxonomy" id="2697027"/>
    <lineage>
        <taxon>Bacteria</taxon>
        <taxon>Pseudomonadati</taxon>
        <taxon>Pseudomonadota</taxon>
        <taxon>Gammaproteobacteria</taxon>
        <taxon>Enterobacterales</taxon>
        <taxon>Bruguierivoracaceae</taxon>
        <taxon>Sodalis</taxon>
    </lineage>
</organism>
<dbReference type="OrthoDB" id="9801699at2"/>
<keyword evidence="1" id="KW-0560">Oxidoreductase</keyword>
<dbReference type="InterPro" id="IPR051691">
    <property type="entry name" value="Metab_Enz_Cyan_OpOx_G3PDH"/>
</dbReference>
<keyword evidence="4" id="KW-1185">Reference proteome</keyword>